<sequence>MARLVTQLKGFNINWSYFGWETRLDRFLYSFYTYGKQLSAK</sequence>
<dbReference type="AlphaFoldDB" id="X1EGD9"/>
<gene>
    <name evidence="1" type="ORF">S03H2_04169</name>
</gene>
<accession>X1EGD9</accession>
<organism evidence="1">
    <name type="scientific">marine sediment metagenome</name>
    <dbReference type="NCBI Taxonomy" id="412755"/>
    <lineage>
        <taxon>unclassified sequences</taxon>
        <taxon>metagenomes</taxon>
        <taxon>ecological metagenomes</taxon>
    </lineage>
</organism>
<reference evidence="1" key="1">
    <citation type="journal article" date="2014" name="Front. Microbiol.">
        <title>High frequency of phylogenetically diverse reductive dehalogenase-homologous genes in deep subseafloor sedimentary metagenomes.</title>
        <authorList>
            <person name="Kawai M."/>
            <person name="Futagami T."/>
            <person name="Toyoda A."/>
            <person name="Takaki Y."/>
            <person name="Nishi S."/>
            <person name="Hori S."/>
            <person name="Arai W."/>
            <person name="Tsubouchi T."/>
            <person name="Morono Y."/>
            <person name="Uchiyama I."/>
            <person name="Ito T."/>
            <person name="Fujiyama A."/>
            <person name="Inagaki F."/>
            <person name="Takami H."/>
        </authorList>
    </citation>
    <scope>NUCLEOTIDE SEQUENCE</scope>
    <source>
        <strain evidence="1">Expedition CK06-06</strain>
    </source>
</reference>
<protein>
    <submittedName>
        <fullName evidence="1">Uncharacterized protein</fullName>
    </submittedName>
</protein>
<comment type="caution">
    <text evidence="1">The sequence shown here is derived from an EMBL/GenBank/DDBJ whole genome shotgun (WGS) entry which is preliminary data.</text>
</comment>
<evidence type="ECO:0000313" key="1">
    <source>
        <dbReference type="EMBL" id="GAH19405.1"/>
    </source>
</evidence>
<proteinExistence type="predicted"/>
<dbReference type="EMBL" id="BARU01001627">
    <property type="protein sequence ID" value="GAH19405.1"/>
    <property type="molecule type" value="Genomic_DNA"/>
</dbReference>
<name>X1EGD9_9ZZZZ</name>